<keyword evidence="12" id="KW-1185">Reference proteome</keyword>
<comment type="similarity">
    <text evidence="2">Belongs to the beta-catenin family.</text>
</comment>
<evidence type="ECO:0000256" key="10">
    <source>
        <dbReference type="SAM" id="MobiDB-lite"/>
    </source>
</evidence>
<dbReference type="PANTHER" id="PTHR47249:SF1">
    <property type="entry name" value="VACUOLAR PROTEIN 8"/>
    <property type="match status" value="1"/>
</dbReference>
<evidence type="ECO:0000313" key="11">
    <source>
        <dbReference type="EMBL" id="KAK7330709.1"/>
    </source>
</evidence>
<feature type="coiled-coil region" evidence="9">
    <location>
        <begin position="150"/>
        <end position="214"/>
    </location>
</feature>
<dbReference type="InterPro" id="IPR045156">
    <property type="entry name" value="Vac8"/>
</dbReference>
<organism evidence="11 12">
    <name type="scientific">Canavalia gladiata</name>
    <name type="common">Sword bean</name>
    <name type="synonym">Dolichos gladiatus</name>
    <dbReference type="NCBI Taxonomy" id="3824"/>
    <lineage>
        <taxon>Eukaryota</taxon>
        <taxon>Viridiplantae</taxon>
        <taxon>Streptophyta</taxon>
        <taxon>Embryophyta</taxon>
        <taxon>Tracheophyta</taxon>
        <taxon>Spermatophyta</taxon>
        <taxon>Magnoliopsida</taxon>
        <taxon>eudicotyledons</taxon>
        <taxon>Gunneridae</taxon>
        <taxon>Pentapetalae</taxon>
        <taxon>rosids</taxon>
        <taxon>fabids</taxon>
        <taxon>Fabales</taxon>
        <taxon>Fabaceae</taxon>
        <taxon>Papilionoideae</taxon>
        <taxon>50 kb inversion clade</taxon>
        <taxon>NPAAA clade</taxon>
        <taxon>indigoferoid/millettioid clade</taxon>
        <taxon>Phaseoleae</taxon>
        <taxon>Canavalia</taxon>
    </lineage>
</organism>
<dbReference type="Pfam" id="PF00514">
    <property type="entry name" value="Arm"/>
    <property type="match status" value="1"/>
</dbReference>
<evidence type="ECO:0000256" key="8">
    <source>
        <dbReference type="PROSITE-ProRule" id="PRU00259"/>
    </source>
</evidence>
<evidence type="ECO:0000256" key="4">
    <source>
        <dbReference type="ARBA" id="ARBA00022737"/>
    </source>
</evidence>
<dbReference type="GO" id="GO:0005774">
    <property type="term" value="C:vacuolar membrane"/>
    <property type="evidence" value="ECO:0007669"/>
    <property type="project" value="UniProtKB-SubCell"/>
</dbReference>
<protein>
    <recommendedName>
        <fullName evidence="7">Vacuolar protein 8</fullName>
    </recommendedName>
</protein>
<evidence type="ECO:0000256" key="9">
    <source>
        <dbReference type="SAM" id="Coils"/>
    </source>
</evidence>
<keyword evidence="3" id="KW-0926">Vacuole</keyword>
<feature type="region of interest" description="Disordered" evidence="10">
    <location>
        <begin position="316"/>
        <end position="348"/>
    </location>
</feature>
<dbReference type="PANTHER" id="PTHR47249">
    <property type="entry name" value="VACUOLAR PROTEIN 8"/>
    <property type="match status" value="1"/>
</dbReference>
<comment type="caution">
    <text evidence="11">The sequence shown here is derived from an EMBL/GenBank/DDBJ whole genome shotgun (WGS) entry which is preliminary data.</text>
</comment>
<dbReference type="AlphaFoldDB" id="A0AAN9QD54"/>
<evidence type="ECO:0000256" key="2">
    <source>
        <dbReference type="ARBA" id="ARBA00005462"/>
    </source>
</evidence>
<feature type="repeat" description="ARM" evidence="8">
    <location>
        <begin position="401"/>
        <end position="444"/>
    </location>
</feature>
<dbReference type="GO" id="GO:0071562">
    <property type="term" value="P:nucleus-vacuole junction assembly"/>
    <property type="evidence" value="ECO:0007669"/>
    <property type="project" value="InterPro"/>
</dbReference>
<dbReference type="SUPFAM" id="SSF48371">
    <property type="entry name" value="ARM repeat"/>
    <property type="match status" value="1"/>
</dbReference>
<accession>A0AAN9QD54</accession>
<evidence type="ECO:0000256" key="6">
    <source>
        <dbReference type="ARBA" id="ARBA00023288"/>
    </source>
</evidence>
<dbReference type="SMART" id="SM00185">
    <property type="entry name" value="ARM"/>
    <property type="match status" value="4"/>
</dbReference>
<name>A0AAN9QD54_CANGL</name>
<keyword evidence="5" id="KW-0472">Membrane</keyword>
<keyword evidence="4" id="KW-0677">Repeat</keyword>
<dbReference type="InterPro" id="IPR011989">
    <property type="entry name" value="ARM-like"/>
</dbReference>
<evidence type="ECO:0000256" key="5">
    <source>
        <dbReference type="ARBA" id="ARBA00023136"/>
    </source>
</evidence>
<feature type="coiled-coil region" evidence="9">
    <location>
        <begin position="241"/>
        <end position="303"/>
    </location>
</feature>
<evidence type="ECO:0000256" key="3">
    <source>
        <dbReference type="ARBA" id="ARBA00022554"/>
    </source>
</evidence>
<evidence type="ECO:0000313" key="12">
    <source>
        <dbReference type="Proteomes" id="UP001367508"/>
    </source>
</evidence>
<proteinExistence type="inferred from homology"/>
<feature type="compositionally biased region" description="Polar residues" evidence="10">
    <location>
        <begin position="332"/>
        <end position="348"/>
    </location>
</feature>
<evidence type="ECO:0000256" key="1">
    <source>
        <dbReference type="ARBA" id="ARBA00004592"/>
    </source>
</evidence>
<dbReference type="GO" id="GO:0043495">
    <property type="term" value="F:protein-membrane adaptor activity"/>
    <property type="evidence" value="ECO:0007669"/>
    <property type="project" value="InterPro"/>
</dbReference>
<dbReference type="Gene3D" id="1.25.10.10">
    <property type="entry name" value="Leucine-rich Repeat Variant"/>
    <property type="match status" value="2"/>
</dbReference>
<gene>
    <name evidence="11" type="ORF">VNO77_24907</name>
</gene>
<dbReference type="Proteomes" id="UP001367508">
    <property type="component" value="Unassembled WGS sequence"/>
</dbReference>
<keyword evidence="6" id="KW-0449">Lipoprotein</keyword>
<feature type="repeat" description="ARM" evidence="8">
    <location>
        <begin position="360"/>
        <end position="402"/>
    </location>
</feature>
<comment type="subcellular location">
    <subcellularLocation>
        <location evidence="1">Vacuole membrane</location>
        <topology evidence="1">Lipid-anchor</topology>
    </subcellularLocation>
</comment>
<dbReference type="InterPro" id="IPR016024">
    <property type="entry name" value="ARM-type_fold"/>
</dbReference>
<evidence type="ECO:0000256" key="7">
    <source>
        <dbReference type="ARBA" id="ARBA00026209"/>
    </source>
</evidence>
<reference evidence="11 12" key="1">
    <citation type="submission" date="2024-01" db="EMBL/GenBank/DDBJ databases">
        <title>The genomes of 5 underutilized Papilionoideae crops provide insights into root nodulation and disease resistanc.</title>
        <authorList>
            <person name="Jiang F."/>
        </authorList>
    </citation>
    <scope>NUCLEOTIDE SEQUENCE [LARGE SCALE GENOMIC DNA]</scope>
    <source>
        <strain evidence="11">LVBAO_FW01</strain>
        <tissue evidence="11">Leaves</tissue>
    </source>
</reference>
<dbReference type="EMBL" id="JAYMYQ010000005">
    <property type="protein sequence ID" value="KAK7330709.1"/>
    <property type="molecule type" value="Genomic_DNA"/>
</dbReference>
<dbReference type="PROSITE" id="PS50176">
    <property type="entry name" value="ARM_REPEAT"/>
    <property type="match status" value="2"/>
</dbReference>
<keyword evidence="9" id="KW-0175">Coiled coil</keyword>
<dbReference type="InterPro" id="IPR000225">
    <property type="entry name" value="Armadillo"/>
</dbReference>
<sequence>MAFSFGYNYRNDIHCNTNIPRLMPRTTLKRLKHHRKKRDDDIREFDEVLTEVAFQKRVCEAVTSPVVEVGSTALQSVLSALGNRINALAENSVLVPFRDLELIRNMRQFHNTEHLCLLKAMKVGNMVRLKEEFDYKSLCRRLYIELDKLIMEHERQQKAFEDDIERLTTEAQHLISETQKYYSDSLEKERLKYQKDYKKSVKKLEEKLMKNQKKYEDSYMTSTREIATVPPKEVADLKKILQKETLLRNDAEGEIHHLKNQITELKMSEASRKSEILKLRKMLEDEAHQKKKLEGEIARLQNQLLQLGFGVGKTRQQINGGGFEKDDGDEPSPNSQVKHQQQASGNGEKTSVAKLFEQGVGFQKILSLLEAEDADMRIHAAKVVANLAAEETNQKQILEGGGLPSLLTLLKNSKDETTHRVAAGAIANLAMKETYQDVIVTQGGINLLSMTADNAEDPQTLRMVAGAIANLCGNDKLQVKLKEEAGIKALLGMVRCKHPDVHAQVARGIANFAKCESRTSTQGTKIGRSLLIEEGVLPWIVQNANNEVLLVRRHIELALCHLAQHEANARDMISGGALPELVRISKDCSREDIRTLARRSLVSSPAFQAGIRRLRIDY</sequence>